<dbReference type="RefSeq" id="XP_016245046.1">
    <property type="nucleotide sequence ID" value="XM_016397855.1"/>
</dbReference>
<dbReference type="OrthoDB" id="4164988at2759"/>
<dbReference type="Proteomes" id="UP000054466">
    <property type="component" value="Unassembled WGS sequence"/>
</dbReference>
<sequence>MQLGSSCSIESASCNLKCPKEITPDQIPAIQSFDKIIHAYNGTTSALELRTEAMQAAKHIRRPASEQRMVDLVRLISALQRELRFFRAEYEASQALVEGLHSVSHQMYLNYFTYDGDGQLHQEWFNQAQEIDRYLQRYHEVIRKAEADWIELSRHQAERDQSAWV</sequence>
<feature type="coiled-coil region" evidence="1">
    <location>
        <begin position="69"/>
        <end position="96"/>
    </location>
</feature>
<evidence type="ECO:0000313" key="3">
    <source>
        <dbReference type="Proteomes" id="UP000054466"/>
    </source>
</evidence>
<evidence type="ECO:0000313" key="2">
    <source>
        <dbReference type="EMBL" id="KIW24830.1"/>
    </source>
</evidence>
<dbReference type="GeneID" id="27349714"/>
<organism evidence="2 3">
    <name type="scientific">Cladophialophora immunda</name>
    <dbReference type="NCBI Taxonomy" id="569365"/>
    <lineage>
        <taxon>Eukaryota</taxon>
        <taxon>Fungi</taxon>
        <taxon>Dikarya</taxon>
        <taxon>Ascomycota</taxon>
        <taxon>Pezizomycotina</taxon>
        <taxon>Eurotiomycetes</taxon>
        <taxon>Chaetothyriomycetidae</taxon>
        <taxon>Chaetothyriales</taxon>
        <taxon>Herpotrichiellaceae</taxon>
        <taxon>Cladophialophora</taxon>
    </lineage>
</organism>
<keyword evidence="1" id="KW-0175">Coiled coil</keyword>
<dbReference type="AlphaFoldDB" id="A0A0D2C2W1"/>
<protein>
    <submittedName>
        <fullName evidence="2">Uncharacterized protein</fullName>
    </submittedName>
</protein>
<gene>
    <name evidence="2" type="ORF">PV07_10520</name>
</gene>
<keyword evidence="3" id="KW-1185">Reference proteome</keyword>
<reference evidence="2 3" key="1">
    <citation type="submission" date="2015-01" db="EMBL/GenBank/DDBJ databases">
        <title>The Genome Sequence of Cladophialophora immunda CBS83496.</title>
        <authorList>
            <consortium name="The Broad Institute Genomics Platform"/>
            <person name="Cuomo C."/>
            <person name="de Hoog S."/>
            <person name="Gorbushina A."/>
            <person name="Stielow B."/>
            <person name="Teixiera M."/>
            <person name="Abouelleil A."/>
            <person name="Chapman S.B."/>
            <person name="Priest M."/>
            <person name="Young S.K."/>
            <person name="Wortman J."/>
            <person name="Nusbaum C."/>
            <person name="Birren B."/>
        </authorList>
    </citation>
    <scope>NUCLEOTIDE SEQUENCE [LARGE SCALE GENOMIC DNA]</scope>
    <source>
        <strain evidence="2 3">CBS 83496</strain>
    </source>
</reference>
<proteinExistence type="predicted"/>
<accession>A0A0D2C2W1</accession>
<evidence type="ECO:0000256" key="1">
    <source>
        <dbReference type="SAM" id="Coils"/>
    </source>
</evidence>
<dbReference type="HOGENOM" id="CLU_1669411_0_0_1"/>
<dbReference type="EMBL" id="KN847045">
    <property type="protein sequence ID" value="KIW24830.1"/>
    <property type="molecule type" value="Genomic_DNA"/>
</dbReference>
<dbReference type="VEuPathDB" id="FungiDB:PV07_10520"/>
<name>A0A0D2C2W1_9EURO</name>